<evidence type="ECO:0000256" key="1">
    <source>
        <dbReference type="ARBA" id="ARBA00022676"/>
    </source>
</evidence>
<dbReference type="PANTHER" id="PTHR30160:SF1">
    <property type="entry name" value="LIPOPOLYSACCHARIDE 1,2-N-ACETYLGLUCOSAMINETRANSFERASE-RELATED"/>
    <property type="match status" value="1"/>
</dbReference>
<dbReference type="GO" id="GO:0009244">
    <property type="term" value="P:lipopolysaccharide core region biosynthetic process"/>
    <property type="evidence" value="ECO:0007669"/>
    <property type="project" value="TreeGrafter"/>
</dbReference>
<keyword evidence="1" id="KW-0328">Glycosyltransferase</keyword>
<name>A1R135_PAEAT</name>
<dbReference type="GO" id="GO:0005829">
    <property type="term" value="C:cytosol"/>
    <property type="evidence" value="ECO:0007669"/>
    <property type="project" value="TreeGrafter"/>
</dbReference>
<dbReference type="CDD" id="cd03789">
    <property type="entry name" value="GT9_LPS_heptosyltransferase"/>
    <property type="match status" value="1"/>
</dbReference>
<organism evidence="4 5">
    <name type="scientific">Paenarthrobacter aurescens (strain TC1)</name>
    <dbReference type="NCBI Taxonomy" id="290340"/>
    <lineage>
        <taxon>Bacteria</taxon>
        <taxon>Bacillati</taxon>
        <taxon>Actinomycetota</taxon>
        <taxon>Actinomycetes</taxon>
        <taxon>Micrococcales</taxon>
        <taxon>Micrococcaceae</taxon>
        <taxon>Paenarthrobacter</taxon>
    </lineage>
</organism>
<evidence type="ECO:0000256" key="3">
    <source>
        <dbReference type="SAM" id="MobiDB-lite"/>
    </source>
</evidence>
<dbReference type="Pfam" id="PF01075">
    <property type="entry name" value="Glyco_transf_9"/>
    <property type="match status" value="1"/>
</dbReference>
<dbReference type="EMBL" id="CP000474">
    <property type="protein sequence ID" value="ABM06389.1"/>
    <property type="molecule type" value="Genomic_DNA"/>
</dbReference>
<proteinExistence type="predicted"/>
<feature type="compositionally biased region" description="Basic residues" evidence="3">
    <location>
        <begin position="31"/>
        <end position="42"/>
    </location>
</feature>
<protein>
    <submittedName>
        <fullName evidence="4">Heptosyltransferase family protein</fullName>
    </submittedName>
</protein>
<evidence type="ECO:0000256" key="2">
    <source>
        <dbReference type="ARBA" id="ARBA00022679"/>
    </source>
</evidence>
<feature type="region of interest" description="Disordered" evidence="3">
    <location>
        <begin position="16"/>
        <end position="60"/>
    </location>
</feature>
<dbReference type="AlphaFoldDB" id="A1R135"/>
<dbReference type="GO" id="GO:0008713">
    <property type="term" value="F:ADP-heptose-lipopolysaccharide heptosyltransferase activity"/>
    <property type="evidence" value="ECO:0007669"/>
    <property type="project" value="TreeGrafter"/>
</dbReference>
<dbReference type="Proteomes" id="UP000000637">
    <property type="component" value="Chromosome"/>
</dbReference>
<evidence type="ECO:0000313" key="5">
    <source>
        <dbReference type="Proteomes" id="UP000000637"/>
    </source>
</evidence>
<gene>
    <name evidence="4" type="ordered locus">AAur_0117</name>
</gene>
<sequence>MGLQFPVPLRYPAARASHAEPGSFRPESLRRRSYGRARPQHWQRKESSMEKPLTNPSPGVGPVLEKFNDVKRIAVLRGGGLGDLIYTYPALTALKNAYPDATITLLGTPVHAAVVAAMDGPVDDVLMLPVARGVHDGPRNGERFEDDAEDVAEQEAFFEAMRAKKFDVALQMHGGGRFSNPFLLRLGARHSVGTRTRDAERLERNLDYVYYQNEPDRWLELAGLAGAPPIVAPPLRPRPEHHRNIAGFRDPQRRSLVVVHPGATDPRRRWPASNFAEAVAAAAAEGAQVLIVGDSSEKALTQEVEELAVRQLAEEDRMAVRSVAGELDIGDLAALLADATVMLASDSGPRHLAQAVGTPTVGIYWVGNAFNAGPRGRSLHRVHMSWVTRCPACGADVTQVGWTAPHCGHDDTLIRGIAVADVVQDVLDLTATSLLLRGK</sequence>
<dbReference type="STRING" id="290340.AAur_0117"/>
<dbReference type="eggNOG" id="COG0859">
    <property type="taxonomic scope" value="Bacteria"/>
</dbReference>
<evidence type="ECO:0000313" key="4">
    <source>
        <dbReference type="EMBL" id="ABM06389.1"/>
    </source>
</evidence>
<keyword evidence="5" id="KW-1185">Reference proteome</keyword>
<keyword evidence="2" id="KW-0808">Transferase</keyword>
<dbReference type="InterPro" id="IPR002201">
    <property type="entry name" value="Glyco_trans_9"/>
</dbReference>
<dbReference type="KEGG" id="aau:AAur_0117"/>
<dbReference type="HOGENOM" id="CLU_038371_0_1_11"/>
<dbReference type="InterPro" id="IPR051199">
    <property type="entry name" value="LPS_LOS_Heptosyltrfase"/>
</dbReference>
<dbReference type="Gene3D" id="3.40.50.2000">
    <property type="entry name" value="Glycogen Phosphorylase B"/>
    <property type="match status" value="2"/>
</dbReference>
<reference evidence="4 5" key="1">
    <citation type="journal article" date="2006" name="PLoS Genet.">
        <title>Secrets of soil survival revealed by the genome sequence of Arthrobacter aurescens TC1.</title>
        <authorList>
            <person name="Mongodin E.F."/>
            <person name="Shapir N."/>
            <person name="Daugherty S.C."/>
            <person name="DeBoy R.T."/>
            <person name="Emerson J.B."/>
            <person name="Shvartzbeyn A."/>
            <person name="Radune D."/>
            <person name="Vamathevan J."/>
            <person name="Riggs F."/>
            <person name="Grinberg V."/>
            <person name="Khouri H."/>
            <person name="Wackett L.P."/>
            <person name="Nelson K.E."/>
            <person name="Sadowsky M.J."/>
        </authorList>
    </citation>
    <scope>NUCLEOTIDE SEQUENCE [LARGE SCALE GENOMIC DNA]</scope>
    <source>
        <strain evidence="4 5">TC1</strain>
    </source>
</reference>
<dbReference type="SUPFAM" id="SSF53756">
    <property type="entry name" value="UDP-Glycosyltransferase/glycogen phosphorylase"/>
    <property type="match status" value="1"/>
</dbReference>
<dbReference type="PANTHER" id="PTHR30160">
    <property type="entry name" value="TETRAACYLDISACCHARIDE 4'-KINASE-RELATED"/>
    <property type="match status" value="1"/>
</dbReference>
<dbReference type="CAZy" id="GT9">
    <property type="family name" value="Glycosyltransferase Family 9"/>
</dbReference>
<accession>A1R135</accession>